<keyword evidence="2" id="KW-0813">Transport</keyword>
<gene>
    <name evidence="9" type="ORF">GCM10009665_52970</name>
</gene>
<dbReference type="InterPro" id="IPR050794">
    <property type="entry name" value="CPA2_transporter"/>
</dbReference>
<evidence type="ECO:0000256" key="7">
    <source>
        <dbReference type="SAM" id="Phobius"/>
    </source>
</evidence>
<dbReference type="InterPro" id="IPR006153">
    <property type="entry name" value="Cation/H_exchanger_TM"/>
</dbReference>
<evidence type="ECO:0000313" key="10">
    <source>
        <dbReference type="Proteomes" id="UP001500037"/>
    </source>
</evidence>
<evidence type="ECO:0000256" key="1">
    <source>
        <dbReference type="ARBA" id="ARBA00004141"/>
    </source>
</evidence>
<sequence>MTSTQAETLFLALAVVLALARLLGAAARAIGQPAVLGEILSGILIGPTFFHGNLAKHLLPTAVLPYLGSLAVLGLAIFMFLTGYELEHALLRSQGRTAIGVAVSAFVLPFGLGVLLAFHLADGHHLQSRTGFVLFLGAAMAVTAFPVLARILADRNMMQTRIGGISLASAATSDLLAWLLLAIVVVVAGGPAQWRLALVPVYLAVLIGAVRPALRRILRAAPDGADAALTSGAVAAVLGGLMLSCWATEWMGLHYIFGAFVFGAALPRGGTEQLRSDGIVDSLRNLGVVFLLPIFFVTAGLKVDLSHLGSRGLIDLVLILLTAVTGKAVGAFAAARALRMPTREAGILATLLNTRGLTELVILSVGLQLGVLDQELYSLMVVMAVVTTFMAGPILRVLYPDAQIELDRTAAAAVRTKQPATAAAR</sequence>
<feature type="transmembrane region" description="Helical" evidence="7">
    <location>
        <begin position="283"/>
        <end position="301"/>
    </location>
</feature>
<dbReference type="Gene3D" id="1.20.1530.20">
    <property type="match status" value="1"/>
</dbReference>
<keyword evidence="5" id="KW-0406">Ion transport</keyword>
<evidence type="ECO:0000256" key="2">
    <source>
        <dbReference type="ARBA" id="ARBA00022448"/>
    </source>
</evidence>
<accession>A0ABP4HE87</accession>
<dbReference type="InterPro" id="IPR038770">
    <property type="entry name" value="Na+/solute_symporter_sf"/>
</dbReference>
<feature type="transmembrane region" description="Helical" evidence="7">
    <location>
        <begin position="313"/>
        <end position="335"/>
    </location>
</feature>
<evidence type="ECO:0000256" key="4">
    <source>
        <dbReference type="ARBA" id="ARBA00022989"/>
    </source>
</evidence>
<keyword evidence="4 7" id="KW-1133">Transmembrane helix</keyword>
<evidence type="ECO:0000256" key="6">
    <source>
        <dbReference type="ARBA" id="ARBA00023136"/>
    </source>
</evidence>
<feature type="transmembrane region" description="Helical" evidence="7">
    <location>
        <begin position="376"/>
        <end position="399"/>
    </location>
</feature>
<dbReference type="EMBL" id="BAAALF010000116">
    <property type="protein sequence ID" value="GAA1255882.1"/>
    <property type="molecule type" value="Genomic_DNA"/>
</dbReference>
<dbReference type="Proteomes" id="UP001500037">
    <property type="component" value="Unassembled WGS sequence"/>
</dbReference>
<comment type="caution">
    <text evidence="9">The sequence shown here is derived from an EMBL/GenBank/DDBJ whole genome shotgun (WGS) entry which is preliminary data.</text>
</comment>
<feature type="transmembrane region" description="Helical" evidence="7">
    <location>
        <begin position="347"/>
        <end position="370"/>
    </location>
</feature>
<feature type="transmembrane region" description="Helical" evidence="7">
    <location>
        <begin position="253"/>
        <end position="271"/>
    </location>
</feature>
<keyword evidence="3 7" id="KW-0812">Transmembrane</keyword>
<feature type="transmembrane region" description="Helical" evidence="7">
    <location>
        <begin position="132"/>
        <end position="153"/>
    </location>
</feature>
<protein>
    <recommendedName>
        <fullName evidence="8">Cation/H+ exchanger transmembrane domain-containing protein</fullName>
    </recommendedName>
</protein>
<feature type="transmembrane region" description="Helical" evidence="7">
    <location>
        <begin position="98"/>
        <end position="120"/>
    </location>
</feature>
<reference evidence="10" key="1">
    <citation type="journal article" date="2019" name="Int. J. Syst. Evol. Microbiol.">
        <title>The Global Catalogue of Microorganisms (GCM) 10K type strain sequencing project: providing services to taxonomists for standard genome sequencing and annotation.</title>
        <authorList>
            <consortium name="The Broad Institute Genomics Platform"/>
            <consortium name="The Broad Institute Genome Sequencing Center for Infectious Disease"/>
            <person name="Wu L."/>
            <person name="Ma J."/>
        </authorList>
    </citation>
    <scope>NUCLEOTIDE SEQUENCE [LARGE SCALE GENOMIC DNA]</scope>
    <source>
        <strain evidence="10">JCM 13004</strain>
    </source>
</reference>
<evidence type="ECO:0000256" key="3">
    <source>
        <dbReference type="ARBA" id="ARBA00022692"/>
    </source>
</evidence>
<feature type="transmembrane region" description="Helical" evidence="7">
    <location>
        <begin position="194"/>
        <end position="214"/>
    </location>
</feature>
<evidence type="ECO:0000259" key="8">
    <source>
        <dbReference type="Pfam" id="PF00999"/>
    </source>
</evidence>
<name>A0ABP4HE87_9ACTN</name>
<evidence type="ECO:0000256" key="5">
    <source>
        <dbReference type="ARBA" id="ARBA00023065"/>
    </source>
</evidence>
<proteinExistence type="predicted"/>
<feature type="transmembrane region" description="Helical" evidence="7">
    <location>
        <begin position="63"/>
        <end position="86"/>
    </location>
</feature>
<keyword evidence="10" id="KW-1185">Reference proteome</keyword>
<dbReference type="PANTHER" id="PTHR32468:SF0">
    <property type="entry name" value="K(+)_H(+) ANTIPORTER 1"/>
    <property type="match status" value="1"/>
</dbReference>
<organism evidence="9 10">
    <name type="scientific">Kitasatospora nipponensis</name>
    <dbReference type="NCBI Taxonomy" id="258049"/>
    <lineage>
        <taxon>Bacteria</taxon>
        <taxon>Bacillati</taxon>
        <taxon>Actinomycetota</taxon>
        <taxon>Actinomycetes</taxon>
        <taxon>Kitasatosporales</taxon>
        <taxon>Streptomycetaceae</taxon>
        <taxon>Kitasatospora</taxon>
    </lineage>
</organism>
<feature type="transmembrane region" description="Helical" evidence="7">
    <location>
        <begin position="226"/>
        <end position="247"/>
    </location>
</feature>
<dbReference type="Pfam" id="PF00999">
    <property type="entry name" value="Na_H_Exchanger"/>
    <property type="match status" value="1"/>
</dbReference>
<evidence type="ECO:0000313" key="9">
    <source>
        <dbReference type="EMBL" id="GAA1255882.1"/>
    </source>
</evidence>
<feature type="transmembrane region" description="Helical" evidence="7">
    <location>
        <begin position="165"/>
        <end position="188"/>
    </location>
</feature>
<comment type="subcellular location">
    <subcellularLocation>
        <location evidence="1">Membrane</location>
        <topology evidence="1">Multi-pass membrane protein</topology>
    </subcellularLocation>
</comment>
<keyword evidence="6 7" id="KW-0472">Membrane</keyword>
<dbReference type="RefSeq" id="WP_344444514.1">
    <property type="nucleotide sequence ID" value="NZ_BAAALF010000116.1"/>
</dbReference>
<feature type="domain" description="Cation/H+ exchanger transmembrane" evidence="8">
    <location>
        <begin position="19"/>
        <end position="397"/>
    </location>
</feature>
<dbReference type="PANTHER" id="PTHR32468">
    <property type="entry name" value="CATION/H + ANTIPORTER"/>
    <property type="match status" value="1"/>
</dbReference>